<dbReference type="PANTHER" id="PTHR44688">
    <property type="entry name" value="DNA-BINDING TRANSCRIPTIONAL ACTIVATOR DEVR_DOSR"/>
    <property type="match status" value="1"/>
</dbReference>
<dbReference type="InterPro" id="IPR016032">
    <property type="entry name" value="Sig_transdc_resp-reg_C-effctor"/>
</dbReference>
<sequence>MTAIAPIADVRIARVLDDLATRHAVPVRLGVVAPGGYGKTTLLGEISRLLDDALVVDDAHLLGDAELADLRVAVDRADRPVVVACRPWPRSRPLAALAEALGRSRPALALSPWTRDRVRAFLPVSARGLADHVHRLSGGVPRFVARLAGLTSTEVPADVLDSFHPDLDWLADDVRRYLLAAEAGVAHRLDLLAGLLHRDLDGVGDVLDEARATGLLAADGTLLPIARAAVAALSRTDRRIAVRCRLAELELAAGGPVLDLVRPLVGTGVAGPADAFQAAAREALPVDPALAARLLAAVGTPSAAVTVRRAAASALAGDLDTALRLADRVVAGEAGPHRGEAAEVAAIVLAHRGQLARGTELHRWSASPTSAAFAVIGRVGTGHRPADDVPEAPPTMLDGAATLMARGVLRTLDDDPTAALSTLLRAADLLEPAGRGVLLPDTPAALAALVALHSGQPAIADSVLDRAVATGQGGPLMSVRHRLLQAWTAMTRGEFAPGRELLAAVRRTPLEARDWLFAVALEAGIARRTSDLAGVKRTWEQACEAVLRHPVDLFTFLPLGEFAAAAARVRDRRRLAPHLTEAADLTARLGNPPLWTVQLHWSALHAAIIADDDEEAGHHAAALSTHAHRGGHPAAVAKAATTWLDVLAGRIDADAVEEAARDLHAAGQWWDAARLAGQAAIRTADRRAMVHLLDCARTLQGRPPTPVSTAPAERTDSRLSGREHEVAELVAKGLTYKQIGDRLFISAKTVEHHVARIRRRLGCANRAELLDQLRQLTDN</sequence>
<evidence type="ECO:0000256" key="4">
    <source>
        <dbReference type="SAM" id="MobiDB-lite"/>
    </source>
</evidence>
<dbReference type="AlphaFoldDB" id="A0A7W7WZD0"/>
<dbReference type="EMBL" id="JACHJS010000001">
    <property type="protein sequence ID" value="MBB4968688.1"/>
    <property type="molecule type" value="Genomic_DNA"/>
</dbReference>
<dbReference type="Gene3D" id="1.10.10.10">
    <property type="entry name" value="Winged helix-like DNA-binding domain superfamily/Winged helix DNA-binding domain"/>
    <property type="match status" value="1"/>
</dbReference>
<keyword evidence="1" id="KW-0805">Transcription regulation</keyword>
<dbReference type="SUPFAM" id="SSF46894">
    <property type="entry name" value="C-terminal effector domain of the bipartite response regulators"/>
    <property type="match status" value="1"/>
</dbReference>
<dbReference type="PRINTS" id="PR00038">
    <property type="entry name" value="HTHLUXR"/>
</dbReference>
<evidence type="ECO:0000313" key="6">
    <source>
        <dbReference type="EMBL" id="MBB4968688.1"/>
    </source>
</evidence>
<evidence type="ECO:0000259" key="5">
    <source>
        <dbReference type="PROSITE" id="PS50043"/>
    </source>
</evidence>
<proteinExistence type="predicted"/>
<keyword evidence="7" id="KW-1185">Reference proteome</keyword>
<dbReference type="GO" id="GO:0006355">
    <property type="term" value="P:regulation of DNA-templated transcription"/>
    <property type="evidence" value="ECO:0007669"/>
    <property type="project" value="InterPro"/>
</dbReference>
<feature type="domain" description="HTH luxR-type" evidence="5">
    <location>
        <begin position="712"/>
        <end position="777"/>
    </location>
</feature>
<dbReference type="Proteomes" id="UP000542674">
    <property type="component" value="Unassembled WGS sequence"/>
</dbReference>
<feature type="region of interest" description="Disordered" evidence="4">
    <location>
        <begin position="700"/>
        <end position="719"/>
    </location>
</feature>
<accession>A0A7W7WZD0</accession>
<organism evidence="6 7">
    <name type="scientific">Saccharothrix violaceirubra</name>
    <dbReference type="NCBI Taxonomy" id="413306"/>
    <lineage>
        <taxon>Bacteria</taxon>
        <taxon>Bacillati</taxon>
        <taxon>Actinomycetota</taxon>
        <taxon>Actinomycetes</taxon>
        <taxon>Pseudonocardiales</taxon>
        <taxon>Pseudonocardiaceae</taxon>
        <taxon>Saccharothrix</taxon>
    </lineage>
</organism>
<evidence type="ECO:0000256" key="1">
    <source>
        <dbReference type="ARBA" id="ARBA00023015"/>
    </source>
</evidence>
<keyword evidence="2 6" id="KW-0238">DNA-binding</keyword>
<dbReference type="SMART" id="SM00421">
    <property type="entry name" value="HTH_LUXR"/>
    <property type="match status" value="1"/>
</dbReference>
<evidence type="ECO:0000256" key="2">
    <source>
        <dbReference type="ARBA" id="ARBA00023125"/>
    </source>
</evidence>
<gene>
    <name evidence="6" type="ORF">F4559_006047</name>
</gene>
<dbReference type="GO" id="GO:0003677">
    <property type="term" value="F:DNA binding"/>
    <property type="evidence" value="ECO:0007669"/>
    <property type="project" value="UniProtKB-KW"/>
</dbReference>
<dbReference type="Pfam" id="PF00196">
    <property type="entry name" value="GerE"/>
    <property type="match status" value="1"/>
</dbReference>
<dbReference type="CDD" id="cd06170">
    <property type="entry name" value="LuxR_C_like"/>
    <property type="match status" value="1"/>
</dbReference>
<keyword evidence="3" id="KW-0804">Transcription</keyword>
<reference evidence="6 7" key="1">
    <citation type="submission" date="2020-08" db="EMBL/GenBank/DDBJ databases">
        <title>Sequencing the genomes of 1000 actinobacteria strains.</title>
        <authorList>
            <person name="Klenk H.-P."/>
        </authorList>
    </citation>
    <scope>NUCLEOTIDE SEQUENCE [LARGE SCALE GENOMIC DNA]</scope>
    <source>
        <strain evidence="6 7">DSM 45084</strain>
    </source>
</reference>
<comment type="caution">
    <text evidence="6">The sequence shown here is derived from an EMBL/GenBank/DDBJ whole genome shotgun (WGS) entry which is preliminary data.</text>
</comment>
<dbReference type="RefSeq" id="WP_184674438.1">
    <property type="nucleotide sequence ID" value="NZ_BAABAI010000006.1"/>
</dbReference>
<dbReference type="PANTHER" id="PTHR44688:SF16">
    <property type="entry name" value="DNA-BINDING TRANSCRIPTIONAL ACTIVATOR DEVR_DOSR"/>
    <property type="match status" value="1"/>
</dbReference>
<dbReference type="PROSITE" id="PS00622">
    <property type="entry name" value="HTH_LUXR_1"/>
    <property type="match status" value="1"/>
</dbReference>
<dbReference type="InterPro" id="IPR036388">
    <property type="entry name" value="WH-like_DNA-bd_sf"/>
</dbReference>
<dbReference type="PROSITE" id="PS50043">
    <property type="entry name" value="HTH_LUXR_2"/>
    <property type="match status" value="1"/>
</dbReference>
<protein>
    <submittedName>
        <fullName evidence="6">DNA-binding CsgD family transcriptional regulator</fullName>
    </submittedName>
</protein>
<dbReference type="InterPro" id="IPR000792">
    <property type="entry name" value="Tscrpt_reg_LuxR_C"/>
</dbReference>
<evidence type="ECO:0000313" key="7">
    <source>
        <dbReference type="Proteomes" id="UP000542674"/>
    </source>
</evidence>
<name>A0A7W7WZD0_9PSEU</name>
<evidence type="ECO:0000256" key="3">
    <source>
        <dbReference type="ARBA" id="ARBA00023163"/>
    </source>
</evidence>